<protein>
    <submittedName>
        <fullName evidence="2">Transthyretin-like family protein</fullName>
    </submittedName>
</protein>
<dbReference type="AlphaFoldDB" id="A0A914CHE1"/>
<organism evidence="1 2">
    <name type="scientific">Acrobeloides nanus</name>
    <dbReference type="NCBI Taxonomy" id="290746"/>
    <lineage>
        <taxon>Eukaryota</taxon>
        <taxon>Metazoa</taxon>
        <taxon>Ecdysozoa</taxon>
        <taxon>Nematoda</taxon>
        <taxon>Chromadorea</taxon>
        <taxon>Rhabditida</taxon>
        <taxon>Tylenchina</taxon>
        <taxon>Cephalobomorpha</taxon>
        <taxon>Cephaloboidea</taxon>
        <taxon>Cephalobidae</taxon>
        <taxon>Acrobeloides</taxon>
    </lineage>
</organism>
<name>A0A914CHE1_9BILA</name>
<dbReference type="WBParaSite" id="ACRNAN_scaffold10415.g18774.t1">
    <property type="protein sequence ID" value="ACRNAN_scaffold10415.g18774.t1"/>
    <property type="gene ID" value="ACRNAN_scaffold10415.g18774"/>
</dbReference>
<evidence type="ECO:0000313" key="2">
    <source>
        <dbReference type="WBParaSite" id="ACRNAN_scaffold10415.g18774.t1"/>
    </source>
</evidence>
<evidence type="ECO:0000313" key="1">
    <source>
        <dbReference type="Proteomes" id="UP000887540"/>
    </source>
</evidence>
<dbReference type="InterPro" id="IPR038479">
    <property type="entry name" value="Transthyretin-like_sf"/>
</dbReference>
<reference evidence="2" key="1">
    <citation type="submission" date="2022-11" db="UniProtKB">
        <authorList>
            <consortium name="WormBaseParasite"/>
        </authorList>
    </citation>
    <scope>IDENTIFICATION</scope>
</reference>
<dbReference type="Proteomes" id="UP000887540">
    <property type="component" value="Unplaced"/>
</dbReference>
<proteinExistence type="predicted"/>
<keyword evidence="1" id="KW-1185">Reference proteome</keyword>
<accession>A0A914CHE1</accession>
<sequence>MILTYVVILKESLFWLRNMKLIIACCFLALAFVAEAGLLGLGTTQSAAVEGVLLCNRRPAANVKVKLYDDDRGKINHD</sequence>
<dbReference type="Gene3D" id="2.60.40.3330">
    <property type="match status" value="1"/>
</dbReference>